<dbReference type="PANTHER" id="PTHR42796:SF7">
    <property type="entry name" value="2-DEHYDRO-3-DEOXY-D-ARABINONATE DEHYDRATASE"/>
    <property type="match status" value="1"/>
</dbReference>
<keyword evidence="6" id="KW-1185">Reference proteome</keyword>
<evidence type="ECO:0000259" key="4">
    <source>
        <dbReference type="Pfam" id="PF01557"/>
    </source>
</evidence>
<comment type="caution">
    <text evidence="5">The sequence shown here is derived from an EMBL/GenBank/DDBJ whole genome shotgun (WGS) entry which is preliminary data.</text>
</comment>
<dbReference type="RefSeq" id="WP_150931635.1">
    <property type="nucleotide sequence ID" value="NZ_VYTZ01000002.1"/>
</dbReference>
<dbReference type="GO" id="GO:0044281">
    <property type="term" value="P:small molecule metabolic process"/>
    <property type="evidence" value="ECO:0007669"/>
    <property type="project" value="UniProtKB-ARBA"/>
</dbReference>
<dbReference type="Proteomes" id="UP000327011">
    <property type="component" value="Unassembled WGS sequence"/>
</dbReference>
<evidence type="ECO:0000256" key="2">
    <source>
        <dbReference type="ARBA" id="ARBA00022723"/>
    </source>
</evidence>
<feature type="region of interest" description="Disordered" evidence="3">
    <location>
        <begin position="1"/>
        <end position="20"/>
    </location>
</feature>
<feature type="domain" description="Fumarylacetoacetase-like C-terminal" evidence="4">
    <location>
        <begin position="76"/>
        <end position="281"/>
    </location>
</feature>
<keyword evidence="2" id="KW-0479">Metal-binding</keyword>
<evidence type="ECO:0000313" key="5">
    <source>
        <dbReference type="EMBL" id="KAA9380542.1"/>
    </source>
</evidence>
<evidence type="ECO:0000256" key="1">
    <source>
        <dbReference type="ARBA" id="ARBA00010211"/>
    </source>
</evidence>
<organism evidence="5 6">
    <name type="scientific">Microbispora cellulosiformans</name>
    <dbReference type="NCBI Taxonomy" id="2614688"/>
    <lineage>
        <taxon>Bacteria</taxon>
        <taxon>Bacillati</taxon>
        <taxon>Actinomycetota</taxon>
        <taxon>Actinomycetes</taxon>
        <taxon>Streptosporangiales</taxon>
        <taxon>Streptosporangiaceae</taxon>
        <taxon>Microbispora</taxon>
    </lineage>
</organism>
<dbReference type="InterPro" id="IPR051121">
    <property type="entry name" value="FAH"/>
</dbReference>
<dbReference type="Gene3D" id="3.90.850.10">
    <property type="entry name" value="Fumarylacetoacetase-like, C-terminal domain"/>
    <property type="match status" value="1"/>
</dbReference>
<dbReference type="Pfam" id="PF01557">
    <property type="entry name" value="FAA_hydrolase"/>
    <property type="match status" value="1"/>
</dbReference>
<gene>
    <name evidence="5" type="ORF">F5972_05230</name>
</gene>
<comment type="similarity">
    <text evidence="1">Belongs to the FAH family.</text>
</comment>
<protein>
    <submittedName>
        <fullName evidence="5">Fumarylacetoacetate hydrolase</fullName>
    </submittedName>
</protein>
<keyword evidence="5" id="KW-0378">Hydrolase</keyword>
<accession>A0A5J5KAG7</accession>
<proteinExistence type="inferred from homology"/>
<dbReference type="EMBL" id="VYTZ01000002">
    <property type="protein sequence ID" value="KAA9380542.1"/>
    <property type="molecule type" value="Genomic_DNA"/>
</dbReference>
<sequence length="296" mass="32599">MRLVRGHLPDDTGVPGPARWAVRDEEGDRPLPEDFSLGEALSSGLDHFRRSLAAATGPAVTLASLAAPVDRWTEVWAAGVTYRRSREARKEESHEPDIYERVYDAPRPELFFKSLGWRVRGHGQTIAVRPDSSWDVPEPELAVVVCANGEIAGYTVCDDVSSRSIEGENPLYLPQAKMYLGATALGPGIRPAWEVPDPYDLGIRLGISRGSREIWAGSASTRRLHRRIDDLVEHLLRADRYPYGVILTTGTCLVPESDFTLTPGDEVTIEIDGLGRLVTPVSAVDGIDLWREPPGR</sequence>
<dbReference type="InterPro" id="IPR011234">
    <property type="entry name" value="Fumarylacetoacetase-like_C"/>
</dbReference>
<dbReference type="PANTHER" id="PTHR42796">
    <property type="entry name" value="FUMARYLACETOACETATE HYDROLASE DOMAIN-CONTAINING PROTEIN 2A-RELATED"/>
    <property type="match status" value="1"/>
</dbReference>
<evidence type="ECO:0000313" key="6">
    <source>
        <dbReference type="Proteomes" id="UP000327011"/>
    </source>
</evidence>
<dbReference type="GO" id="GO:0016787">
    <property type="term" value="F:hydrolase activity"/>
    <property type="evidence" value="ECO:0007669"/>
    <property type="project" value="UniProtKB-KW"/>
</dbReference>
<evidence type="ECO:0000256" key="3">
    <source>
        <dbReference type="SAM" id="MobiDB-lite"/>
    </source>
</evidence>
<dbReference type="GO" id="GO:0046872">
    <property type="term" value="F:metal ion binding"/>
    <property type="evidence" value="ECO:0007669"/>
    <property type="project" value="UniProtKB-KW"/>
</dbReference>
<reference evidence="5 6" key="1">
    <citation type="submission" date="2019-09" db="EMBL/GenBank/DDBJ databases">
        <title>Screening of Novel Bioactive Compounds from Soil-Associated.</title>
        <authorList>
            <person name="Gong X."/>
        </authorList>
    </citation>
    <scope>NUCLEOTIDE SEQUENCE [LARGE SCALE GENOMIC DNA]</scope>
    <source>
        <strain evidence="5 6">Gxj-6</strain>
    </source>
</reference>
<name>A0A5J5KAG7_9ACTN</name>
<dbReference type="SUPFAM" id="SSF56529">
    <property type="entry name" value="FAH"/>
    <property type="match status" value="1"/>
</dbReference>
<dbReference type="AlphaFoldDB" id="A0A5J5KAG7"/>
<dbReference type="InterPro" id="IPR036663">
    <property type="entry name" value="Fumarylacetoacetase_C_sf"/>
</dbReference>